<dbReference type="AlphaFoldDB" id="A0A1Y1XKV9"/>
<name>A0A1Y1XKV9_9FUNG</name>
<dbReference type="Proteomes" id="UP000193498">
    <property type="component" value="Unassembled WGS sequence"/>
</dbReference>
<dbReference type="EMBL" id="MCFE01000570">
    <property type="protein sequence ID" value="ORX86391.1"/>
    <property type="molecule type" value="Genomic_DNA"/>
</dbReference>
<proteinExistence type="predicted"/>
<protein>
    <submittedName>
        <fullName evidence="1">Uncharacterized protein</fullName>
    </submittedName>
</protein>
<reference evidence="1 2" key="1">
    <citation type="submission" date="2016-07" db="EMBL/GenBank/DDBJ databases">
        <title>Pervasive Adenine N6-methylation of Active Genes in Fungi.</title>
        <authorList>
            <consortium name="DOE Joint Genome Institute"/>
            <person name="Mondo S.J."/>
            <person name="Dannebaum R.O."/>
            <person name="Kuo R.C."/>
            <person name="Labutti K."/>
            <person name="Haridas S."/>
            <person name="Kuo A."/>
            <person name="Salamov A."/>
            <person name="Ahrendt S.R."/>
            <person name="Lipzen A."/>
            <person name="Sullivan W."/>
            <person name="Andreopoulos W.B."/>
            <person name="Clum A."/>
            <person name="Lindquist E."/>
            <person name="Daum C."/>
            <person name="Ramamoorthy G.K."/>
            <person name="Gryganskyi A."/>
            <person name="Culley D."/>
            <person name="Magnuson J.K."/>
            <person name="James T.Y."/>
            <person name="O'Malley M.A."/>
            <person name="Stajich J.E."/>
            <person name="Spatafora J.W."/>
            <person name="Visel A."/>
            <person name="Grigoriev I.V."/>
        </authorList>
    </citation>
    <scope>NUCLEOTIDE SEQUENCE [LARGE SCALE GENOMIC DNA]</scope>
    <source>
        <strain evidence="1 2">CBS 931.73</strain>
    </source>
</reference>
<accession>A0A1Y1XKV9</accession>
<gene>
    <name evidence="1" type="ORF">K493DRAFT_319802</name>
</gene>
<keyword evidence="2" id="KW-1185">Reference proteome</keyword>
<dbReference type="OrthoDB" id="6278596at2759"/>
<organism evidence="1 2">
    <name type="scientific">Basidiobolus meristosporus CBS 931.73</name>
    <dbReference type="NCBI Taxonomy" id="1314790"/>
    <lineage>
        <taxon>Eukaryota</taxon>
        <taxon>Fungi</taxon>
        <taxon>Fungi incertae sedis</taxon>
        <taxon>Zoopagomycota</taxon>
        <taxon>Entomophthoromycotina</taxon>
        <taxon>Basidiobolomycetes</taxon>
        <taxon>Basidiobolales</taxon>
        <taxon>Basidiobolaceae</taxon>
        <taxon>Basidiobolus</taxon>
    </lineage>
</organism>
<dbReference type="InParanoid" id="A0A1Y1XKV9"/>
<comment type="caution">
    <text evidence="1">The sequence shown here is derived from an EMBL/GenBank/DDBJ whole genome shotgun (WGS) entry which is preliminary data.</text>
</comment>
<evidence type="ECO:0000313" key="2">
    <source>
        <dbReference type="Proteomes" id="UP000193498"/>
    </source>
</evidence>
<evidence type="ECO:0000313" key="1">
    <source>
        <dbReference type="EMBL" id="ORX86391.1"/>
    </source>
</evidence>
<sequence>MSLIDMFSLNVAEATGYPRIIPNTKRWTEVRILAEAIHLKVVRSVRLLVSAIALVVDQLQYP</sequence>